<dbReference type="InterPro" id="IPR000719">
    <property type="entry name" value="Prot_kinase_dom"/>
</dbReference>
<dbReference type="PROSITE" id="PS50011">
    <property type="entry name" value="PROTEIN_KINASE_DOM"/>
    <property type="match status" value="1"/>
</dbReference>
<dbReference type="InterPro" id="IPR017441">
    <property type="entry name" value="Protein_kinase_ATP_BS"/>
</dbReference>
<accession>A0A9J7AQD9</accession>
<proteinExistence type="predicted"/>
<dbReference type="PROSITE" id="PS00107">
    <property type="entry name" value="PROTEIN_KINASE_ATP"/>
    <property type="match status" value="1"/>
</dbReference>
<evidence type="ECO:0000256" key="1">
    <source>
        <dbReference type="PROSITE-ProRule" id="PRU10141"/>
    </source>
</evidence>
<feature type="region of interest" description="Disordered" evidence="2">
    <location>
        <begin position="1"/>
        <end position="28"/>
    </location>
</feature>
<organism evidence="4 5">
    <name type="scientific">Nisaea acidiphila</name>
    <dbReference type="NCBI Taxonomy" id="1862145"/>
    <lineage>
        <taxon>Bacteria</taxon>
        <taxon>Pseudomonadati</taxon>
        <taxon>Pseudomonadota</taxon>
        <taxon>Alphaproteobacteria</taxon>
        <taxon>Rhodospirillales</taxon>
        <taxon>Thalassobaculaceae</taxon>
        <taxon>Nisaea</taxon>
    </lineage>
</organism>
<keyword evidence="1" id="KW-0547">Nucleotide-binding</keyword>
<name>A0A9J7AQD9_9PROT</name>
<dbReference type="KEGG" id="naci:NUH88_19720"/>
<dbReference type="PANTHER" id="PTHR44167:SF24">
    <property type="entry name" value="SERINE_THREONINE-PROTEIN KINASE CHK2"/>
    <property type="match status" value="1"/>
</dbReference>
<dbReference type="Gene3D" id="1.10.510.10">
    <property type="entry name" value="Transferase(Phosphotransferase) domain 1"/>
    <property type="match status" value="1"/>
</dbReference>
<dbReference type="AlphaFoldDB" id="A0A9J7AQD9"/>
<dbReference type="SUPFAM" id="SSF56112">
    <property type="entry name" value="Protein kinase-like (PK-like)"/>
    <property type="match status" value="1"/>
</dbReference>
<evidence type="ECO:0000256" key="2">
    <source>
        <dbReference type="SAM" id="MobiDB-lite"/>
    </source>
</evidence>
<evidence type="ECO:0000259" key="3">
    <source>
        <dbReference type="PROSITE" id="PS50011"/>
    </source>
</evidence>
<sequence>MDADDTEETDEGVSRPDNIPKRSISLPEVGQQIQSPNGNVYTFTDRIGEGHFSLVYGCTDLWKNRLAAKIFKPLGRNFEDVEKSVIEERNKLLFLRHPNITYIFDAFVYNDTFYVITERCGSTLHDLFKIQNFDGKVWIYAVARCLLQGLEYIHQNGYAHQDLHFGNVMYSFVQDELISEKSAMTFKIADFGISKLITDVSPENTRAQWLLPPEALNSSEFGPLDQRIDIYHVGLILLQLAYSAEIQFTREQILDGAPRHLAQDLEPPFSFALEKALRRHVHFRTASAQELWRDINSETTGLPLLDRAT</sequence>
<evidence type="ECO:0000313" key="4">
    <source>
        <dbReference type="EMBL" id="UUX49616.1"/>
    </source>
</evidence>
<keyword evidence="1" id="KW-0067">ATP-binding</keyword>
<dbReference type="GO" id="GO:0004674">
    <property type="term" value="F:protein serine/threonine kinase activity"/>
    <property type="evidence" value="ECO:0007669"/>
    <property type="project" value="TreeGrafter"/>
</dbReference>
<evidence type="ECO:0000313" key="5">
    <source>
        <dbReference type="Proteomes" id="UP001060336"/>
    </source>
</evidence>
<reference evidence="4" key="1">
    <citation type="submission" date="2022-08" db="EMBL/GenBank/DDBJ databases">
        <title>Nisaea acidiphila sp. nov., isolated from a marine algal debris and emended description of the genus Nisaea Urios et al. 2008.</title>
        <authorList>
            <person name="Kwon K."/>
        </authorList>
    </citation>
    <scope>NUCLEOTIDE SEQUENCE</scope>
    <source>
        <strain evidence="4">MEBiC11861</strain>
    </source>
</reference>
<dbReference type="Proteomes" id="UP001060336">
    <property type="component" value="Chromosome"/>
</dbReference>
<dbReference type="GO" id="GO:0005524">
    <property type="term" value="F:ATP binding"/>
    <property type="evidence" value="ECO:0007669"/>
    <property type="project" value="UniProtKB-UniRule"/>
</dbReference>
<dbReference type="EMBL" id="CP102480">
    <property type="protein sequence ID" value="UUX49616.1"/>
    <property type="molecule type" value="Genomic_DNA"/>
</dbReference>
<dbReference type="PANTHER" id="PTHR44167">
    <property type="entry name" value="OVARIAN-SPECIFIC SERINE/THREONINE-PROTEIN KINASE LOK-RELATED"/>
    <property type="match status" value="1"/>
</dbReference>
<dbReference type="InterPro" id="IPR011009">
    <property type="entry name" value="Kinase-like_dom_sf"/>
</dbReference>
<protein>
    <submittedName>
        <fullName evidence="4">Protein kinase</fullName>
    </submittedName>
</protein>
<dbReference type="RefSeq" id="WP_257768386.1">
    <property type="nucleotide sequence ID" value="NZ_CP102480.1"/>
</dbReference>
<gene>
    <name evidence="4" type="ORF">NUH88_19720</name>
</gene>
<keyword evidence="4" id="KW-0418">Kinase</keyword>
<keyword evidence="4" id="KW-0808">Transferase</keyword>
<feature type="compositionally biased region" description="Acidic residues" evidence="2">
    <location>
        <begin position="1"/>
        <end position="11"/>
    </location>
</feature>
<feature type="binding site" evidence="1">
    <location>
        <position position="69"/>
    </location>
    <ligand>
        <name>ATP</name>
        <dbReference type="ChEBI" id="CHEBI:30616"/>
    </ligand>
</feature>
<dbReference type="Pfam" id="PF00069">
    <property type="entry name" value="Pkinase"/>
    <property type="match status" value="1"/>
</dbReference>
<feature type="domain" description="Protein kinase" evidence="3">
    <location>
        <begin position="41"/>
        <end position="309"/>
    </location>
</feature>
<keyword evidence="5" id="KW-1185">Reference proteome</keyword>